<reference evidence="1 2" key="1">
    <citation type="journal article" date="2014" name="Agronomy (Basel)">
        <title>A Draft Genome Sequence for Ensete ventricosum, the Drought-Tolerant Tree Against Hunger.</title>
        <authorList>
            <person name="Harrison J."/>
            <person name="Moore K.A."/>
            <person name="Paszkiewicz K."/>
            <person name="Jones T."/>
            <person name="Grant M."/>
            <person name="Ambacheew D."/>
            <person name="Muzemil S."/>
            <person name="Studholme D.J."/>
        </authorList>
    </citation>
    <scope>NUCLEOTIDE SEQUENCE [LARGE SCALE GENOMIC DNA]</scope>
</reference>
<dbReference type="Proteomes" id="UP000287651">
    <property type="component" value="Unassembled WGS sequence"/>
</dbReference>
<evidence type="ECO:0000313" key="1">
    <source>
        <dbReference type="EMBL" id="RRT60627.1"/>
    </source>
</evidence>
<dbReference type="EMBL" id="AMZH03007710">
    <property type="protein sequence ID" value="RRT60627.1"/>
    <property type="molecule type" value="Genomic_DNA"/>
</dbReference>
<name>A0A426Z9F4_ENSVE</name>
<organism evidence="1 2">
    <name type="scientific">Ensete ventricosum</name>
    <name type="common">Abyssinian banana</name>
    <name type="synonym">Musa ensete</name>
    <dbReference type="NCBI Taxonomy" id="4639"/>
    <lineage>
        <taxon>Eukaryota</taxon>
        <taxon>Viridiplantae</taxon>
        <taxon>Streptophyta</taxon>
        <taxon>Embryophyta</taxon>
        <taxon>Tracheophyta</taxon>
        <taxon>Spermatophyta</taxon>
        <taxon>Magnoliopsida</taxon>
        <taxon>Liliopsida</taxon>
        <taxon>Zingiberales</taxon>
        <taxon>Musaceae</taxon>
        <taxon>Ensete</taxon>
    </lineage>
</organism>
<dbReference type="AlphaFoldDB" id="A0A426Z9F4"/>
<comment type="caution">
    <text evidence="1">The sequence shown here is derived from an EMBL/GenBank/DDBJ whole genome shotgun (WGS) entry which is preliminary data.</text>
</comment>
<gene>
    <name evidence="1" type="ORF">B296_00015861</name>
</gene>
<protein>
    <submittedName>
        <fullName evidence="1">Uncharacterized protein</fullName>
    </submittedName>
</protein>
<accession>A0A426Z9F4</accession>
<proteinExistence type="predicted"/>
<evidence type="ECO:0000313" key="2">
    <source>
        <dbReference type="Proteomes" id="UP000287651"/>
    </source>
</evidence>
<sequence>MGVEEMTPLSRLLLTGGRGWLGSGRGMQETEMSREAIAGEAETEAKAQVFLFH</sequence>